<dbReference type="CDD" id="cd13401">
    <property type="entry name" value="Slt70-like"/>
    <property type="match status" value="1"/>
</dbReference>
<keyword evidence="2" id="KW-0472">Membrane</keyword>
<dbReference type="Proteomes" id="UP000238634">
    <property type="component" value="Unassembled WGS sequence"/>
</dbReference>
<dbReference type="STRING" id="1920490.GCA_001895925_02004"/>
<evidence type="ECO:0000256" key="1">
    <source>
        <dbReference type="ARBA" id="ARBA00022729"/>
    </source>
</evidence>
<sequence length="729" mass="81458">MLKQRKIWIVLAAGTGLSALLIGTFLPIEKLKDASHQAIGLGSNSTKPESVGSPSTIVSPLIAQSPNQRAATLKATAQKSTVSLERNRARYLLASDLIAQGQGDKAIESLKGLEKDYPVLSAQVLLKRAQAYEVAGKQSETTATWQELVKQYPNDPAAAEALFFLGKSNPKYWDQAIEKFPAHPRSVEIAQLRLKKNPNQLALLMLIVNHATNSEGYTGVLNKITEKFAPQLQPKDWEAIAFGYWENQVYDKGAFAYARAPQTAVNAYRAARGLHLSGKPGGEDRYRQVVQQFPNSPEAGLALTRLAALAEQPQLAIAYLDQVIQHFPDRAPAALVEKSKQLDKLNSSKFATQVRQLVLTQYANTDAAAEMRWAYAQERAKAGDFRLAKQWAEPILNNNPDSEIAAQAGFWVGKWTEKLGKSDEAKAIYQKVLAQHSDSYYAWRSASRLGWNVGDFNSVRSLNPAVNKPATRPELVSGSPVLKELYQLGQDRDAWTHWQIEFQGRMAPTMAEQFTDGVMRLGVGDNLDGIFMVSNLSDRDKPEEKEQYRSLKQQSAYWQALYPFPYLQEIENWSQQQQLNPLLVTALIRQESRFESKIKSSVGATGLMQVMPDTATFIASNIKLKQFKLDDPNDNIRLGTWYLDHTHLEYNNNSMLAVASYNAGPGAVGGWLSKAKTQDTDEFVEMIPYDETKGYVKSVFGNYWNYLRLYNPEISKQISKVSSEHPKDS</sequence>
<feature type="transmembrane region" description="Helical" evidence="2">
    <location>
        <begin position="7"/>
        <end position="28"/>
    </location>
</feature>
<dbReference type="InterPro" id="IPR019734">
    <property type="entry name" value="TPR_rpt"/>
</dbReference>
<dbReference type="PANTHER" id="PTHR37423:SF5">
    <property type="entry name" value="SOLUBLE LYTIC MUREIN TRANSGLYCOSYLASE"/>
    <property type="match status" value="1"/>
</dbReference>
<dbReference type="InterPro" id="IPR008258">
    <property type="entry name" value="Transglycosylase_SLT_dom_1"/>
</dbReference>
<dbReference type="SUPFAM" id="SSF48435">
    <property type="entry name" value="Bacterial muramidases"/>
    <property type="match status" value="1"/>
</dbReference>
<dbReference type="SUPFAM" id="SSF53955">
    <property type="entry name" value="Lysozyme-like"/>
    <property type="match status" value="1"/>
</dbReference>
<dbReference type="InterPro" id="IPR011990">
    <property type="entry name" value="TPR-like_helical_dom_sf"/>
</dbReference>
<accession>A0A2T1D955</accession>
<dbReference type="Pfam" id="PF01464">
    <property type="entry name" value="SLT"/>
    <property type="match status" value="1"/>
</dbReference>
<gene>
    <name evidence="4" type="ORF">C7B65_20000</name>
</gene>
<dbReference type="RefSeq" id="WP_073074413.1">
    <property type="nucleotide sequence ID" value="NZ_MPPI01000036.1"/>
</dbReference>
<protein>
    <submittedName>
        <fullName evidence="4">Tail length tape measure protein</fullName>
    </submittedName>
</protein>
<dbReference type="InterPro" id="IPR023346">
    <property type="entry name" value="Lysozyme-like_dom_sf"/>
</dbReference>
<proteinExistence type="predicted"/>
<keyword evidence="2" id="KW-1133">Transmembrane helix</keyword>
<evidence type="ECO:0000259" key="3">
    <source>
        <dbReference type="Pfam" id="PF01464"/>
    </source>
</evidence>
<keyword evidence="5" id="KW-1185">Reference proteome</keyword>
<dbReference type="OrthoDB" id="9815002at2"/>
<dbReference type="GO" id="GO:0042597">
    <property type="term" value="C:periplasmic space"/>
    <property type="evidence" value="ECO:0007669"/>
    <property type="project" value="InterPro"/>
</dbReference>
<reference evidence="4 5" key="2">
    <citation type="submission" date="2018-03" db="EMBL/GenBank/DDBJ databases">
        <title>The ancient ancestry and fast evolution of plastids.</title>
        <authorList>
            <person name="Moore K.R."/>
            <person name="Magnabosco C."/>
            <person name="Momper L."/>
            <person name="Gold D.A."/>
            <person name="Bosak T."/>
            <person name="Fournier G.P."/>
        </authorList>
    </citation>
    <scope>NUCLEOTIDE SEQUENCE [LARGE SCALE GENOMIC DNA]</scope>
    <source>
        <strain evidence="4 5">ULC007</strain>
    </source>
</reference>
<dbReference type="Gene3D" id="1.25.40.10">
    <property type="entry name" value="Tetratricopeptide repeat domain"/>
    <property type="match status" value="2"/>
</dbReference>
<organism evidence="4 5">
    <name type="scientific">Phormidesmis priestleyi ULC007</name>
    <dbReference type="NCBI Taxonomy" id="1920490"/>
    <lineage>
        <taxon>Bacteria</taxon>
        <taxon>Bacillati</taxon>
        <taxon>Cyanobacteriota</taxon>
        <taxon>Cyanophyceae</taxon>
        <taxon>Leptolyngbyales</taxon>
        <taxon>Leptolyngbyaceae</taxon>
        <taxon>Phormidesmis</taxon>
    </lineage>
</organism>
<evidence type="ECO:0000313" key="4">
    <source>
        <dbReference type="EMBL" id="PSB16983.1"/>
    </source>
</evidence>
<keyword evidence="1" id="KW-0732">Signal</keyword>
<comment type="caution">
    <text evidence="4">The sequence shown here is derived from an EMBL/GenBank/DDBJ whole genome shotgun (WGS) entry which is preliminary data.</text>
</comment>
<feature type="domain" description="Transglycosylase SLT" evidence="3">
    <location>
        <begin position="570"/>
        <end position="683"/>
    </location>
</feature>
<evidence type="ECO:0000313" key="5">
    <source>
        <dbReference type="Proteomes" id="UP000238634"/>
    </source>
</evidence>
<keyword evidence="2" id="KW-0812">Transmembrane</keyword>
<dbReference type="Pfam" id="PF13174">
    <property type="entry name" value="TPR_6"/>
    <property type="match status" value="2"/>
</dbReference>
<dbReference type="GO" id="GO:0004553">
    <property type="term" value="F:hydrolase activity, hydrolyzing O-glycosyl compounds"/>
    <property type="evidence" value="ECO:0007669"/>
    <property type="project" value="InterPro"/>
</dbReference>
<dbReference type="AlphaFoldDB" id="A0A2T1D955"/>
<dbReference type="PANTHER" id="PTHR37423">
    <property type="entry name" value="SOLUBLE LYTIC MUREIN TRANSGLYCOSYLASE-RELATED"/>
    <property type="match status" value="1"/>
</dbReference>
<dbReference type="EMBL" id="PVWG01000034">
    <property type="protein sequence ID" value="PSB16983.1"/>
    <property type="molecule type" value="Genomic_DNA"/>
</dbReference>
<dbReference type="Gene3D" id="1.10.530.10">
    <property type="match status" value="1"/>
</dbReference>
<name>A0A2T1D955_9CYAN</name>
<reference evidence="4 5" key="1">
    <citation type="submission" date="2018-02" db="EMBL/GenBank/DDBJ databases">
        <authorList>
            <person name="Cohen D.B."/>
            <person name="Kent A.D."/>
        </authorList>
    </citation>
    <scope>NUCLEOTIDE SEQUENCE [LARGE SCALE GENOMIC DNA]</scope>
    <source>
        <strain evidence="4 5">ULC007</strain>
    </source>
</reference>
<dbReference type="InterPro" id="IPR008939">
    <property type="entry name" value="Lytic_TGlycosylase_superhlx_U"/>
</dbReference>
<evidence type="ECO:0000256" key="2">
    <source>
        <dbReference type="SAM" id="Phobius"/>
    </source>
</evidence>